<dbReference type="AlphaFoldDB" id="A0A4Y7SNU5"/>
<proteinExistence type="predicted"/>
<sequence>MHHPKSAFTKVKDAASTALKVLVDQAVDDEAFWGALTNDTTHPVLEYLRQLPTAAEGERPVKGGSYNDLAVFGDCWNDYLGNPKAKIISVYRAEESKTAASSAAPQPPAPSGSVVGGASAVKQGGEKVKAVAETKLKGKQKEKEQEKEKEKKDKAKEKEKDKGLDKGKGKQKQKQKQKQNEEVRDKGKVGEETPSAAVPAQSSKRGAKRAAEAAGREVAKKKKVSNSALESESASESEKETSRPKPKPRMVHPAASVAKDVAPPVEATPAAKPKAKNVREAKIGGDTAGKAAVLDKAAGSAPGASAPAGDIGTLGIENLAMNNLTKKYGKTRAKVNEVSAAVDTLVLGLAGFRAFLEGIEARMGESGPEFVAATEALATKTAEILESRQKMAEALEDMQQGDEDDEDEDEELKNAMRSHVKTVDSVYETLNNACRASNANTQALQYTIAGLVAFMRLSAPIVAAASTNVEGQAMEVDSP</sequence>
<feature type="compositionally biased region" description="Low complexity" evidence="1">
    <location>
        <begin position="225"/>
        <end position="234"/>
    </location>
</feature>
<evidence type="ECO:0000313" key="2">
    <source>
        <dbReference type="EMBL" id="TEB23547.1"/>
    </source>
</evidence>
<reference evidence="2 3" key="1">
    <citation type="journal article" date="2019" name="Nat. Ecol. Evol.">
        <title>Megaphylogeny resolves global patterns of mushroom evolution.</title>
        <authorList>
            <person name="Varga T."/>
            <person name="Krizsan K."/>
            <person name="Foldi C."/>
            <person name="Dima B."/>
            <person name="Sanchez-Garcia M."/>
            <person name="Sanchez-Ramirez S."/>
            <person name="Szollosi G.J."/>
            <person name="Szarkandi J.G."/>
            <person name="Papp V."/>
            <person name="Albert L."/>
            <person name="Andreopoulos W."/>
            <person name="Angelini C."/>
            <person name="Antonin V."/>
            <person name="Barry K.W."/>
            <person name="Bougher N.L."/>
            <person name="Buchanan P."/>
            <person name="Buyck B."/>
            <person name="Bense V."/>
            <person name="Catcheside P."/>
            <person name="Chovatia M."/>
            <person name="Cooper J."/>
            <person name="Damon W."/>
            <person name="Desjardin D."/>
            <person name="Finy P."/>
            <person name="Geml J."/>
            <person name="Haridas S."/>
            <person name="Hughes K."/>
            <person name="Justo A."/>
            <person name="Karasinski D."/>
            <person name="Kautmanova I."/>
            <person name="Kiss B."/>
            <person name="Kocsube S."/>
            <person name="Kotiranta H."/>
            <person name="LaButti K.M."/>
            <person name="Lechner B.E."/>
            <person name="Liimatainen K."/>
            <person name="Lipzen A."/>
            <person name="Lukacs Z."/>
            <person name="Mihaltcheva S."/>
            <person name="Morgado L.N."/>
            <person name="Niskanen T."/>
            <person name="Noordeloos M.E."/>
            <person name="Ohm R.A."/>
            <person name="Ortiz-Santana B."/>
            <person name="Ovrebo C."/>
            <person name="Racz N."/>
            <person name="Riley R."/>
            <person name="Savchenko A."/>
            <person name="Shiryaev A."/>
            <person name="Soop K."/>
            <person name="Spirin V."/>
            <person name="Szebenyi C."/>
            <person name="Tomsovsky M."/>
            <person name="Tulloss R.E."/>
            <person name="Uehling J."/>
            <person name="Grigoriev I.V."/>
            <person name="Vagvolgyi C."/>
            <person name="Papp T."/>
            <person name="Martin F.M."/>
            <person name="Miettinen O."/>
            <person name="Hibbett D.S."/>
            <person name="Nagy L.G."/>
        </authorList>
    </citation>
    <scope>NUCLEOTIDE SEQUENCE [LARGE SCALE GENOMIC DNA]</scope>
    <source>
        <strain evidence="2 3">FP101781</strain>
    </source>
</reference>
<dbReference type="EMBL" id="QPFP01000077">
    <property type="protein sequence ID" value="TEB23547.1"/>
    <property type="molecule type" value="Genomic_DNA"/>
</dbReference>
<feature type="region of interest" description="Disordered" evidence="1">
    <location>
        <begin position="99"/>
        <end position="120"/>
    </location>
</feature>
<protein>
    <submittedName>
        <fullName evidence="2">Uncharacterized protein</fullName>
    </submittedName>
</protein>
<keyword evidence="3" id="KW-1185">Reference proteome</keyword>
<feature type="compositionally biased region" description="Basic and acidic residues" evidence="1">
    <location>
        <begin position="209"/>
        <end position="218"/>
    </location>
</feature>
<feature type="region of interest" description="Disordered" evidence="1">
    <location>
        <begin position="132"/>
        <end position="256"/>
    </location>
</feature>
<feature type="compositionally biased region" description="Basic and acidic residues" evidence="1">
    <location>
        <begin position="178"/>
        <end position="191"/>
    </location>
</feature>
<accession>A0A4Y7SNU5</accession>
<name>A0A4Y7SNU5_COPMI</name>
<dbReference type="Proteomes" id="UP000298030">
    <property type="component" value="Unassembled WGS sequence"/>
</dbReference>
<gene>
    <name evidence="2" type="ORF">FA13DRAFT_1715351</name>
</gene>
<comment type="caution">
    <text evidence="2">The sequence shown here is derived from an EMBL/GenBank/DDBJ whole genome shotgun (WGS) entry which is preliminary data.</text>
</comment>
<feature type="compositionally biased region" description="Basic and acidic residues" evidence="1">
    <location>
        <begin position="132"/>
        <end position="168"/>
    </location>
</feature>
<organism evidence="2 3">
    <name type="scientific">Coprinellus micaceus</name>
    <name type="common">Glistening ink-cap mushroom</name>
    <name type="synonym">Coprinus micaceus</name>
    <dbReference type="NCBI Taxonomy" id="71717"/>
    <lineage>
        <taxon>Eukaryota</taxon>
        <taxon>Fungi</taxon>
        <taxon>Dikarya</taxon>
        <taxon>Basidiomycota</taxon>
        <taxon>Agaricomycotina</taxon>
        <taxon>Agaricomycetes</taxon>
        <taxon>Agaricomycetidae</taxon>
        <taxon>Agaricales</taxon>
        <taxon>Agaricineae</taxon>
        <taxon>Psathyrellaceae</taxon>
        <taxon>Coprinellus</taxon>
    </lineage>
</organism>
<feature type="compositionally biased region" description="Low complexity" evidence="1">
    <location>
        <begin position="111"/>
        <end position="120"/>
    </location>
</feature>
<evidence type="ECO:0000256" key="1">
    <source>
        <dbReference type="SAM" id="MobiDB-lite"/>
    </source>
</evidence>
<evidence type="ECO:0000313" key="3">
    <source>
        <dbReference type="Proteomes" id="UP000298030"/>
    </source>
</evidence>
<dbReference type="STRING" id="71717.A0A4Y7SNU5"/>